<gene>
    <name evidence="1" type="ORF">PTI45_03565</name>
</gene>
<evidence type="ECO:0000313" key="2">
    <source>
        <dbReference type="Proteomes" id="UP000094578"/>
    </source>
</evidence>
<dbReference type="AlphaFoldDB" id="A0A1E3L0C5"/>
<comment type="caution">
    <text evidence="1">The sequence shown here is derived from an EMBL/GenBank/DDBJ whole genome shotgun (WGS) entry which is preliminary data.</text>
</comment>
<name>A0A1E3L0C5_9BACL</name>
<proteinExistence type="predicted"/>
<organism evidence="1 2">
    <name type="scientific">Paenibacillus nuruki</name>
    <dbReference type="NCBI Taxonomy" id="1886670"/>
    <lineage>
        <taxon>Bacteria</taxon>
        <taxon>Bacillati</taxon>
        <taxon>Bacillota</taxon>
        <taxon>Bacilli</taxon>
        <taxon>Bacillales</taxon>
        <taxon>Paenibacillaceae</taxon>
        <taxon>Paenibacillus</taxon>
    </lineage>
</organism>
<dbReference type="EMBL" id="MDER01000069">
    <property type="protein sequence ID" value="ODP27051.1"/>
    <property type="molecule type" value="Genomic_DNA"/>
</dbReference>
<dbReference type="Proteomes" id="UP000094578">
    <property type="component" value="Unassembled WGS sequence"/>
</dbReference>
<evidence type="ECO:0000313" key="1">
    <source>
        <dbReference type="EMBL" id="ODP27051.1"/>
    </source>
</evidence>
<protein>
    <submittedName>
        <fullName evidence="1">Uncharacterized protein</fullName>
    </submittedName>
</protein>
<keyword evidence="2" id="KW-1185">Reference proteome</keyword>
<accession>A0A1E3L0C5</accession>
<sequence length="157" mass="15973">MPLYGNVAISVSVPLMFTRTDNSPCASGNVNTICAVPLLPATAVPNTLSSASYTFTTSPTATPVILTVPWSPVISDNTASGVGVVGISIPLYGKVVISVSVPLITTRTDNSPCAFGNVNTICAVPLFPATAVPNTLSSASYTFTTSPTATPVILTVP</sequence>
<reference evidence="1 2" key="1">
    <citation type="submission" date="2016-08" db="EMBL/GenBank/DDBJ databases">
        <title>Genome sequencing of Paenibacillus sp. TI45-13ar, isolated from Korean traditional nuruk.</title>
        <authorList>
            <person name="Kim S.-J."/>
        </authorList>
    </citation>
    <scope>NUCLEOTIDE SEQUENCE [LARGE SCALE GENOMIC DNA]</scope>
    <source>
        <strain evidence="1 2">TI45-13ar</strain>
    </source>
</reference>